<keyword evidence="1" id="KW-1133">Transmembrane helix</keyword>
<dbReference type="Proteomes" id="UP000305709">
    <property type="component" value="Unassembled WGS sequence"/>
</dbReference>
<feature type="transmembrane region" description="Helical" evidence="1">
    <location>
        <begin position="62"/>
        <end position="79"/>
    </location>
</feature>
<evidence type="ECO:0000256" key="1">
    <source>
        <dbReference type="SAM" id="Phobius"/>
    </source>
</evidence>
<accession>A0A5C4N8E4</accession>
<organism evidence="2 3">
    <name type="scientific">Rubellimicrobium roseum</name>
    <dbReference type="NCBI Taxonomy" id="687525"/>
    <lineage>
        <taxon>Bacteria</taxon>
        <taxon>Pseudomonadati</taxon>
        <taxon>Pseudomonadota</taxon>
        <taxon>Alphaproteobacteria</taxon>
        <taxon>Rhodobacterales</taxon>
        <taxon>Roseobacteraceae</taxon>
        <taxon>Rubellimicrobium</taxon>
    </lineage>
</organism>
<protein>
    <submittedName>
        <fullName evidence="2">Uncharacterized protein</fullName>
    </submittedName>
</protein>
<gene>
    <name evidence="2" type="ORF">FHG71_17275</name>
</gene>
<dbReference type="AlphaFoldDB" id="A0A5C4N8E4"/>
<evidence type="ECO:0000313" key="3">
    <source>
        <dbReference type="Proteomes" id="UP000305709"/>
    </source>
</evidence>
<reference evidence="2 3" key="1">
    <citation type="submission" date="2019-06" db="EMBL/GenBank/DDBJ databases">
        <authorList>
            <person name="Jiang L."/>
        </authorList>
    </citation>
    <scope>NUCLEOTIDE SEQUENCE [LARGE SCALE GENOMIC DNA]</scope>
    <source>
        <strain evidence="2 3">YIM 48858</strain>
    </source>
</reference>
<evidence type="ECO:0000313" key="2">
    <source>
        <dbReference type="EMBL" id="TNC65798.1"/>
    </source>
</evidence>
<dbReference type="OrthoDB" id="7433521at2"/>
<sequence>MAGVLVALDLMIGAAALASAWFWWAASRHRVRRISRHEALDAADINRLVTALNRSQILNSRAALATACAALAATIRIALDVVLQL</sequence>
<dbReference type="RefSeq" id="WP_139082947.1">
    <property type="nucleotide sequence ID" value="NZ_VDFV01000036.1"/>
</dbReference>
<proteinExistence type="predicted"/>
<dbReference type="EMBL" id="VDFV01000036">
    <property type="protein sequence ID" value="TNC65798.1"/>
    <property type="molecule type" value="Genomic_DNA"/>
</dbReference>
<keyword evidence="1" id="KW-0812">Transmembrane</keyword>
<feature type="transmembrane region" description="Helical" evidence="1">
    <location>
        <begin position="6"/>
        <end position="26"/>
    </location>
</feature>
<keyword evidence="1" id="KW-0472">Membrane</keyword>
<keyword evidence="3" id="KW-1185">Reference proteome</keyword>
<name>A0A5C4N8E4_9RHOB</name>
<comment type="caution">
    <text evidence="2">The sequence shown here is derived from an EMBL/GenBank/DDBJ whole genome shotgun (WGS) entry which is preliminary data.</text>
</comment>